<dbReference type="SUPFAM" id="SSF101936">
    <property type="entry name" value="DNA-binding pseudobarrel domain"/>
    <property type="match status" value="1"/>
</dbReference>
<dbReference type="PANTHER" id="PTHR31391">
    <property type="entry name" value="B3 DOMAIN-CONTAINING PROTEIN OS11G0197600-RELATED"/>
    <property type="match status" value="1"/>
</dbReference>
<evidence type="ECO:0000313" key="8">
    <source>
        <dbReference type="EMBL" id="RYR62605.1"/>
    </source>
</evidence>
<dbReference type="Gene3D" id="2.40.330.10">
    <property type="entry name" value="DNA-binding pseudobarrel domain"/>
    <property type="match status" value="1"/>
</dbReference>
<evidence type="ECO:0000256" key="3">
    <source>
        <dbReference type="ARBA" id="ARBA00023125"/>
    </source>
</evidence>
<keyword evidence="9" id="KW-1185">Reference proteome</keyword>
<dbReference type="OrthoDB" id="638806at2759"/>
<dbReference type="PANTHER" id="PTHR31391:SF64">
    <property type="entry name" value="B3 DOMAIN-CONTAINING PROTEIN OS06G0112300"/>
    <property type="match status" value="1"/>
</dbReference>
<accession>A0A445DHD6</accession>
<dbReference type="STRING" id="3818.A0A445DHD6"/>
<dbReference type="Pfam" id="PF02362">
    <property type="entry name" value="B3"/>
    <property type="match status" value="1"/>
</dbReference>
<keyword evidence="4" id="KW-0804">Transcription</keyword>
<evidence type="ECO:0000259" key="7">
    <source>
        <dbReference type="PROSITE" id="PS50863"/>
    </source>
</evidence>
<evidence type="ECO:0000256" key="1">
    <source>
        <dbReference type="ARBA" id="ARBA00004123"/>
    </source>
</evidence>
<dbReference type="InterPro" id="IPR044837">
    <property type="entry name" value="REM16-like"/>
</dbReference>
<name>A0A445DHD6_ARAHY</name>
<dbReference type="GO" id="GO:0005634">
    <property type="term" value="C:nucleus"/>
    <property type="evidence" value="ECO:0007669"/>
    <property type="project" value="UniProtKB-SubCell"/>
</dbReference>
<evidence type="ECO:0000256" key="6">
    <source>
        <dbReference type="SAM" id="MobiDB-lite"/>
    </source>
</evidence>
<keyword evidence="2" id="KW-0805">Transcription regulation</keyword>
<keyword evidence="5" id="KW-0539">Nucleus</keyword>
<gene>
    <name evidence="8" type="ORF">Ahy_A04g020314</name>
</gene>
<dbReference type="Proteomes" id="UP000289738">
    <property type="component" value="Chromosome A04"/>
</dbReference>
<dbReference type="InterPro" id="IPR003340">
    <property type="entry name" value="B3_DNA-bd"/>
</dbReference>
<dbReference type="CDD" id="cd10017">
    <property type="entry name" value="B3_DNA"/>
    <property type="match status" value="1"/>
</dbReference>
<proteinExistence type="predicted"/>
<reference evidence="8 9" key="1">
    <citation type="submission" date="2019-01" db="EMBL/GenBank/DDBJ databases">
        <title>Sequencing of cultivated peanut Arachis hypogaea provides insights into genome evolution and oil improvement.</title>
        <authorList>
            <person name="Chen X."/>
        </authorList>
    </citation>
    <scope>NUCLEOTIDE SEQUENCE [LARGE SCALE GENOMIC DNA]</scope>
    <source>
        <strain evidence="9">cv. Fuhuasheng</strain>
        <tissue evidence="8">Leaves</tissue>
    </source>
</reference>
<dbReference type="EMBL" id="SDMP01000004">
    <property type="protein sequence ID" value="RYR62605.1"/>
    <property type="molecule type" value="Genomic_DNA"/>
</dbReference>
<protein>
    <recommendedName>
        <fullName evidence="7">TF-B3 domain-containing protein</fullName>
    </recommendedName>
</protein>
<dbReference type="SMR" id="A0A445DHD6"/>
<organism evidence="8 9">
    <name type="scientific">Arachis hypogaea</name>
    <name type="common">Peanut</name>
    <dbReference type="NCBI Taxonomy" id="3818"/>
    <lineage>
        <taxon>Eukaryota</taxon>
        <taxon>Viridiplantae</taxon>
        <taxon>Streptophyta</taxon>
        <taxon>Embryophyta</taxon>
        <taxon>Tracheophyta</taxon>
        <taxon>Spermatophyta</taxon>
        <taxon>Magnoliopsida</taxon>
        <taxon>eudicotyledons</taxon>
        <taxon>Gunneridae</taxon>
        <taxon>Pentapetalae</taxon>
        <taxon>rosids</taxon>
        <taxon>fabids</taxon>
        <taxon>Fabales</taxon>
        <taxon>Fabaceae</taxon>
        <taxon>Papilionoideae</taxon>
        <taxon>50 kb inversion clade</taxon>
        <taxon>dalbergioids sensu lato</taxon>
        <taxon>Dalbergieae</taxon>
        <taxon>Pterocarpus clade</taxon>
        <taxon>Arachis</taxon>
    </lineage>
</organism>
<keyword evidence="3" id="KW-0238">DNA-binding</keyword>
<dbReference type="InterPro" id="IPR015300">
    <property type="entry name" value="DNA-bd_pseudobarrel_sf"/>
</dbReference>
<dbReference type="GO" id="GO:0003677">
    <property type="term" value="F:DNA binding"/>
    <property type="evidence" value="ECO:0007669"/>
    <property type="project" value="UniProtKB-KW"/>
</dbReference>
<evidence type="ECO:0000313" key="9">
    <source>
        <dbReference type="Proteomes" id="UP000289738"/>
    </source>
</evidence>
<dbReference type="SMART" id="SM01019">
    <property type="entry name" value="B3"/>
    <property type="match status" value="1"/>
</dbReference>
<evidence type="ECO:0000256" key="5">
    <source>
        <dbReference type="ARBA" id="ARBA00023242"/>
    </source>
</evidence>
<dbReference type="Gramene" id="arahy.Tifrunner.gnm2.ann2.Ah04g171400.1">
    <property type="protein sequence ID" value="arahy.Tifrunner.gnm2.ann2.Ah04g171400.1-CDS"/>
    <property type="gene ID" value="arahy.Tifrunner.gnm2.ann2.Ah04g171400"/>
</dbReference>
<evidence type="ECO:0000256" key="4">
    <source>
        <dbReference type="ARBA" id="ARBA00023163"/>
    </source>
</evidence>
<comment type="caution">
    <text evidence="8">The sequence shown here is derived from an EMBL/GenBank/DDBJ whole genome shotgun (WGS) entry which is preliminary data.</text>
</comment>
<evidence type="ECO:0000256" key="2">
    <source>
        <dbReference type="ARBA" id="ARBA00023015"/>
    </source>
</evidence>
<comment type="subcellular location">
    <subcellularLocation>
        <location evidence="1">Nucleus</location>
    </subcellularLocation>
</comment>
<sequence>MSTSNSKVNFIASSSGVVIENIAPLKTVSGPTTNLPGDEDIQPLSGCPFYHVIISKSHIYPAFSMPVSNELALPSAVVPAILKYGSKSWDIQYCGLGKSYNKFFNHRGWKKFAVDNHLEVGDACVFELKESSEEKLVFQVQILRGDLPETFLKRKEKEKEKKKARAKIAEKPGGKSAENRNSAEMPILID</sequence>
<feature type="region of interest" description="Disordered" evidence="6">
    <location>
        <begin position="154"/>
        <end position="190"/>
    </location>
</feature>
<dbReference type="PROSITE" id="PS50863">
    <property type="entry name" value="B3"/>
    <property type="match status" value="1"/>
</dbReference>
<dbReference type="AlphaFoldDB" id="A0A445DHD6"/>
<feature type="compositionally biased region" description="Basic and acidic residues" evidence="6">
    <location>
        <begin position="154"/>
        <end position="173"/>
    </location>
</feature>
<feature type="domain" description="TF-B3" evidence="7">
    <location>
        <begin position="86"/>
        <end position="146"/>
    </location>
</feature>